<dbReference type="RefSeq" id="WP_106562182.1">
    <property type="nucleotide sequence ID" value="NZ_PYAU01000001.1"/>
</dbReference>
<keyword evidence="6" id="KW-0560">Oxidoreductase</keyword>
<comment type="cofactor">
    <cofactor evidence="1">
        <name>heme b</name>
        <dbReference type="ChEBI" id="CHEBI:60344"/>
    </cofactor>
</comment>
<evidence type="ECO:0000256" key="3">
    <source>
        <dbReference type="ARBA" id="ARBA00022617"/>
    </source>
</evidence>
<dbReference type="GO" id="GO:0004601">
    <property type="term" value="F:peroxidase activity"/>
    <property type="evidence" value="ECO:0007669"/>
    <property type="project" value="UniProtKB-KW"/>
</dbReference>
<evidence type="ECO:0000259" key="11">
    <source>
        <dbReference type="Pfam" id="PF20628"/>
    </source>
</evidence>
<dbReference type="InterPro" id="IPR006314">
    <property type="entry name" value="Dyp_peroxidase"/>
</dbReference>
<dbReference type="Pfam" id="PF04261">
    <property type="entry name" value="Dyp_perox_N"/>
    <property type="match status" value="1"/>
</dbReference>
<name>A0A2P8GSP7_9MICO</name>
<dbReference type="Pfam" id="PF20628">
    <property type="entry name" value="Dyp_perox_C"/>
    <property type="match status" value="1"/>
</dbReference>
<evidence type="ECO:0000256" key="7">
    <source>
        <dbReference type="ARBA" id="ARBA00023004"/>
    </source>
</evidence>
<evidence type="ECO:0000313" key="15">
    <source>
        <dbReference type="Proteomes" id="UP000268291"/>
    </source>
</evidence>
<evidence type="ECO:0000256" key="9">
    <source>
        <dbReference type="SAM" id="MobiDB-lite"/>
    </source>
</evidence>
<dbReference type="EMBL" id="PYAU01000001">
    <property type="protein sequence ID" value="PSL36975.1"/>
    <property type="molecule type" value="Genomic_DNA"/>
</dbReference>
<comment type="caution">
    <text evidence="12">The sequence shown here is derived from an EMBL/GenBank/DDBJ whole genome shotgun (WGS) entry which is preliminary data.</text>
</comment>
<dbReference type="AlphaFoldDB" id="A0A2P8GSP7"/>
<feature type="compositionally biased region" description="Polar residues" evidence="9">
    <location>
        <begin position="51"/>
        <end position="62"/>
    </location>
</feature>
<reference evidence="13 15" key="2">
    <citation type="submission" date="2018-12" db="EMBL/GenBank/DDBJ databases">
        <authorList>
            <person name="hu s."/>
            <person name="Xu Y."/>
            <person name="Xu B."/>
            <person name="Li F."/>
        </authorList>
    </citation>
    <scope>NUCLEOTIDE SEQUENCE [LARGE SCALE GENOMIC DNA]</scope>
    <source>
        <strain evidence="13 15">KSW2-17</strain>
    </source>
</reference>
<dbReference type="Proteomes" id="UP000241203">
    <property type="component" value="Unassembled WGS sequence"/>
</dbReference>
<dbReference type="PROSITE" id="PS51404">
    <property type="entry name" value="DYP_PEROXIDASE"/>
    <property type="match status" value="1"/>
</dbReference>
<feature type="region of interest" description="Disordered" evidence="9">
    <location>
        <begin position="51"/>
        <end position="79"/>
    </location>
</feature>
<dbReference type="SUPFAM" id="SSF54909">
    <property type="entry name" value="Dimeric alpha+beta barrel"/>
    <property type="match status" value="1"/>
</dbReference>
<dbReference type="InterPro" id="IPR048328">
    <property type="entry name" value="Dyp_perox_C"/>
</dbReference>
<keyword evidence="7" id="KW-0408">Iron</keyword>
<keyword evidence="2 12" id="KW-0575">Peroxidase</keyword>
<comment type="similarity">
    <text evidence="8">Belongs to the DyP-type peroxidase family.</text>
</comment>
<evidence type="ECO:0000256" key="8">
    <source>
        <dbReference type="ARBA" id="ARBA00025737"/>
    </source>
</evidence>
<dbReference type="PROSITE" id="PS51318">
    <property type="entry name" value="TAT"/>
    <property type="match status" value="1"/>
</dbReference>
<evidence type="ECO:0000256" key="2">
    <source>
        <dbReference type="ARBA" id="ARBA00022559"/>
    </source>
</evidence>
<gene>
    <name evidence="12" type="ORF">CLV49_0578</name>
    <name evidence="13" type="ORF">ELQ93_18120</name>
</gene>
<evidence type="ECO:0000256" key="4">
    <source>
        <dbReference type="ARBA" id="ARBA00022723"/>
    </source>
</evidence>
<dbReference type="OrthoDB" id="9781066at2"/>
<evidence type="ECO:0000259" key="10">
    <source>
        <dbReference type="Pfam" id="PF04261"/>
    </source>
</evidence>
<evidence type="ECO:0000313" key="14">
    <source>
        <dbReference type="Proteomes" id="UP000241203"/>
    </source>
</evidence>
<dbReference type="PANTHER" id="PTHR30521">
    <property type="entry name" value="DEFERROCHELATASE/PEROXIDASE"/>
    <property type="match status" value="1"/>
</dbReference>
<evidence type="ECO:0000313" key="12">
    <source>
        <dbReference type="EMBL" id="PSL36975.1"/>
    </source>
</evidence>
<feature type="domain" description="Dyp-type peroxidase N-terminal" evidence="10">
    <location>
        <begin position="69"/>
        <end position="203"/>
    </location>
</feature>
<sequence length="409" mass="42245">MTAPPLSGPEQSRTVSRRGLLLGGGAFAGGAIASGAIVSALQGATSVTASAQPTTASQSRSPSPYGAHQAGIARPGTPQPHGLVRVFDLAVVDRDTISAALRSVQNVIERATDTPLHDPELFADGPGDLTVTVGIGPRLVRSLHPSTPGADDMPTFQGDDGIEPTMIGGDLFVAAYGSDPGQLDAVFAAIDNAVGDGGPIGSVRYTQRVYRGPGSGTIVRNPLGFHDGIVVPEGADELDENVWISDGPAQGGTICVVRRLRLARAEFGSLDVSEREAIVGRKQASGAPMSGGRLHDEADLGAKTPEGEFLIPLRSHVRAAHPTFTGSALMLRRGYAFDNGVAAGGTDGVADAGLMFICFQNELDVFTRTQRRLDEVDALMAFATPTASGTFLILPGFDSDRALGASLLG</sequence>
<evidence type="ECO:0000313" key="13">
    <source>
        <dbReference type="EMBL" id="RUQ81628.1"/>
    </source>
</evidence>
<proteinExistence type="inferred from homology"/>
<evidence type="ECO:0000256" key="1">
    <source>
        <dbReference type="ARBA" id="ARBA00001970"/>
    </source>
</evidence>
<keyword evidence="4" id="KW-0479">Metal-binding</keyword>
<dbReference type="GO" id="GO:0005829">
    <property type="term" value="C:cytosol"/>
    <property type="evidence" value="ECO:0007669"/>
    <property type="project" value="TreeGrafter"/>
</dbReference>
<dbReference type="PANTHER" id="PTHR30521:SF4">
    <property type="entry name" value="DEFERROCHELATASE"/>
    <property type="match status" value="1"/>
</dbReference>
<dbReference type="InterPro" id="IPR006311">
    <property type="entry name" value="TAT_signal"/>
</dbReference>
<keyword evidence="15" id="KW-1185">Reference proteome</keyword>
<accession>A0A2P8GSP7</accession>
<reference evidence="12 14" key="1">
    <citation type="submission" date="2018-03" db="EMBL/GenBank/DDBJ databases">
        <title>Genomic Encyclopedia of Archaeal and Bacterial Type Strains, Phase II (KMG-II): from individual species to whole genera.</title>
        <authorList>
            <person name="Goeker M."/>
        </authorList>
    </citation>
    <scope>NUCLEOTIDE SEQUENCE [LARGE SCALE GENOMIC DNA]</scope>
    <source>
        <strain evidence="12 14">DSM 21548</strain>
    </source>
</reference>
<evidence type="ECO:0000256" key="6">
    <source>
        <dbReference type="ARBA" id="ARBA00023002"/>
    </source>
</evidence>
<dbReference type="Proteomes" id="UP000268291">
    <property type="component" value="Unassembled WGS sequence"/>
</dbReference>
<dbReference type="InterPro" id="IPR048327">
    <property type="entry name" value="Dyp_perox_N"/>
</dbReference>
<dbReference type="GO" id="GO:0020037">
    <property type="term" value="F:heme binding"/>
    <property type="evidence" value="ECO:0007669"/>
    <property type="project" value="InterPro"/>
</dbReference>
<protein>
    <submittedName>
        <fullName evidence="12">Dye decolorizing peroxidase</fullName>
    </submittedName>
    <submittedName>
        <fullName evidence="13">Dyp-type peroxidase</fullName>
    </submittedName>
</protein>
<dbReference type="InterPro" id="IPR011008">
    <property type="entry name" value="Dimeric_a/b-barrel"/>
</dbReference>
<feature type="domain" description="Dyp-type peroxidase C-terminal" evidence="11">
    <location>
        <begin position="220"/>
        <end position="396"/>
    </location>
</feature>
<keyword evidence="3" id="KW-0349">Heme</keyword>
<organism evidence="12 14">
    <name type="scientific">Labedella gwakjiensis</name>
    <dbReference type="NCBI Taxonomy" id="390269"/>
    <lineage>
        <taxon>Bacteria</taxon>
        <taxon>Bacillati</taxon>
        <taxon>Actinomycetota</taxon>
        <taxon>Actinomycetes</taxon>
        <taxon>Micrococcales</taxon>
        <taxon>Microbacteriaceae</taxon>
        <taxon>Labedella</taxon>
    </lineage>
</organism>
<evidence type="ECO:0000256" key="5">
    <source>
        <dbReference type="ARBA" id="ARBA00022729"/>
    </source>
</evidence>
<dbReference type="EMBL" id="RZGY01000009">
    <property type="protein sequence ID" value="RUQ81628.1"/>
    <property type="molecule type" value="Genomic_DNA"/>
</dbReference>
<keyword evidence="5" id="KW-0732">Signal</keyword>
<dbReference type="GO" id="GO:0046872">
    <property type="term" value="F:metal ion binding"/>
    <property type="evidence" value="ECO:0007669"/>
    <property type="project" value="UniProtKB-KW"/>
</dbReference>
<dbReference type="NCBIfam" id="TIGR01413">
    <property type="entry name" value="Dyp_perox_fam"/>
    <property type="match status" value="1"/>
</dbReference>